<protein>
    <submittedName>
        <fullName evidence="1">Uncharacterized protein</fullName>
    </submittedName>
</protein>
<organism evidence="1 2">
    <name type="scientific">Pseudomonas mandelii</name>
    <dbReference type="NCBI Taxonomy" id="75612"/>
    <lineage>
        <taxon>Bacteria</taxon>
        <taxon>Pseudomonadati</taxon>
        <taxon>Pseudomonadota</taxon>
        <taxon>Gammaproteobacteria</taxon>
        <taxon>Pseudomonadales</taxon>
        <taxon>Pseudomonadaceae</taxon>
        <taxon>Pseudomonas</taxon>
    </lineage>
</organism>
<gene>
    <name evidence="1" type="ORF">EAH74_15680</name>
</gene>
<reference evidence="1 2" key="1">
    <citation type="journal article" date="2019" name="Environ. Microbiol.">
        <title>Species interactions and distinct microbial communities in high Arctic permafrost affected cryosols are associated with the CH4 and CO2 gas fluxes.</title>
        <authorList>
            <person name="Altshuler I."/>
            <person name="Hamel J."/>
            <person name="Turney S."/>
            <person name="Magnuson E."/>
            <person name="Levesque R."/>
            <person name="Greer C."/>
            <person name="Whyte L.G."/>
        </authorList>
    </citation>
    <scope>NUCLEOTIDE SEQUENCE [LARGE SCALE GENOMIC DNA]</scope>
    <source>
        <strain evidence="1 2">OWC5</strain>
    </source>
</reference>
<evidence type="ECO:0000313" key="1">
    <source>
        <dbReference type="EMBL" id="TPG83296.1"/>
    </source>
</evidence>
<comment type="caution">
    <text evidence="1">The sequence shown here is derived from an EMBL/GenBank/DDBJ whole genome shotgun (WGS) entry which is preliminary data.</text>
</comment>
<evidence type="ECO:0000313" key="2">
    <source>
        <dbReference type="Proteomes" id="UP000320914"/>
    </source>
</evidence>
<dbReference type="AlphaFoldDB" id="A0A502ICG0"/>
<accession>A0A502ICG0</accession>
<dbReference type="Proteomes" id="UP000320914">
    <property type="component" value="Unassembled WGS sequence"/>
</dbReference>
<name>A0A502ICG0_9PSED</name>
<dbReference type="EMBL" id="RCZA01000006">
    <property type="protein sequence ID" value="TPG83296.1"/>
    <property type="molecule type" value="Genomic_DNA"/>
</dbReference>
<sequence length="77" mass="8261">MGFPFYLPQIIPSAANDRSRLHADQNVGASLLAKASCQPTSMLNVITSSRAGRIAAPSLPQVLCTPENSDESPHEKR</sequence>
<proteinExistence type="predicted"/>